<dbReference type="STRING" id="1121429.SAMN02745133_03150"/>
<dbReference type="OrthoDB" id="9972148at2"/>
<keyword evidence="1" id="KW-0472">Membrane</keyword>
<evidence type="ECO:0000313" key="2">
    <source>
        <dbReference type="EMBL" id="SHF64081.1"/>
    </source>
</evidence>
<feature type="transmembrane region" description="Helical" evidence="1">
    <location>
        <begin position="12"/>
        <end position="32"/>
    </location>
</feature>
<keyword evidence="1" id="KW-0812">Transmembrane</keyword>
<gene>
    <name evidence="2" type="ORF">SAMN02745133_03150</name>
</gene>
<keyword evidence="3" id="KW-1185">Reference proteome</keyword>
<evidence type="ECO:0000256" key="1">
    <source>
        <dbReference type="SAM" id="Phobius"/>
    </source>
</evidence>
<organism evidence="2 3">
    <name type="scientific">Desulforamulus putei DSM 12395</name>
    <dbReference type="NCBI Taxonomy" id="1121429"/>
    <lineage>
        <taxon>Bacteria</taxon>
        <taxon>Bacillati</taxon>
        <taxon>Bacillota</taxon>
        <taxon>Clostridia</taxon>
        <taxon>Eubacteriales</taxon>
        <taxon>Peptococcaceae</taxon>
        <taxon>Desulforamulus</taxon>
    </lineage>
</organism>
<evidence type="ECO:0000313" key="3">
    <source>
        <dbReference type="Proteomes" id="UP000184148"/>
    </source>
</evidence>
<protein>
    <submittedName>
        <fullName evidence="2">Uncharacterized protein</fullName>
    </submittedName>
</protein>
<dbReference type="Proteomes" id="UP000184148">
    <property type="component" value="Unassembled WGS sequence"/>
</dbReference>
<proteinExistence type="predicted"/>
<feature type="transmembrane region" description="Helical" evidence="1">
    <location>
        <begin position="52"/>
        <end position="76"/>
    </location>
</feature>
<sequence>MIKIEQNGIGLAGLLVLIGGGITLAALIGGVYKLLKHFFLTAGLEQRKAGILAVFVLTGFAAVALYKTSSIWMYLLERSVMQ</sequence>
<accession>A0A1M5DAU4</accession>
<dbReference type="RefSeq" id="WP_073240281.1">
    <property type="nucleotide sequence ID" value="NZ_FQUY01000048.1"/>
</dbReference>
<dbReference type="EMBL" id="FQUY01000048">
    <property type="protein sequence ID" value="SHF64081.1"/>
    <property type="molecule type" value="Genomic_DNA"/>
</dbReference>
<dbReference type="AlphaFoldDB" id="A0A1M5DAU4"/>
<keyword evidence="1" id="KW-1133">Transmembrane helix</keyword>
<name>A0A1M5DAU4_9FIRM</name>
<reference evidence="3" key="1">
    <citation type="submission" date="2016-11" db="EMBL/GenBank/DDBJ databases">
        <authorList>
            <person name="Varghese N."/>
            <person name="Submissions S."/>
        </authorList>
    </citation>
    <scope>NUCLEOTIDE SEQUENCE [LARGE SCALE GENOMIC DNA]</scope>
    <source>
        <strain evidence="3">DSM 12395</strain>
    </source>
</reference>